<keyword evidence="3" id="KW-1185">Reference proteome</keyword>
<dbReference type="EMBL" id="VICE01000037">
    <property type="protein sequence ID" value="TQD50623.1"/>
    <property type="molecule type" value="Genomic_DNA"/>
</dbReference>
<accession>A0A508ANV3</accession>
<organism evidence="2 3">
    <name type="scientific">Marilutibacter aestuarii</name>
    <dbReference type="NCBI Taxonomy" id="1706195"/>
    <lineage>
        <taxon>Bacteria</taxon>
        <taxon>Pseudomonadati</taxon>
        <taxon>Pseudomonadota</taxon>
        <taxon>Gammaproteobacteria</taxon>
        <taxon>Lysobacterales</taxon>
        <taxon>Lysobacteraceae</taxon>
        <taxon>Marilutibacter</taxon>
    </lineage>
</organism>
<reference evidence="2 3" key="1">
    <citation type="submission" date="2019-06" db="EMBL/GenBank/DDBJ databases">
        <title>Lysobacter alkalisoli sp. nov. isolated from saline soil.</title>
        <authorList>
            <person name="Sun J.-Q."/>
            <person name="Xu L."/>
        </authorList>
    </citation>
    <scope>NUCLEOTIDE SEQUENCE [LARGE SCALE GENOMIC DNA]</scope>
    <source>
        <strain evidence="2 3">JCM 31130</strain>
    </source>
</reference>
<dbReference type="AlphaFoldDB" id="A0A508ANV3"/>
<proteinExistence type="predicted"/>
<name>A0A508ANV3_9GAMM</name>
<protein>
    <submittedName>
        <fullName evidence="2">DUF1977 domain-containing protein</fullName>
    </submittedName>
</protein>
<dbReference type="Proteomes" id="UP000318212">
    <property type="component" value="Unassembled WGS sequence"/>
</dbReference>
<evidence type="ECO:0000256" key="1">
    <source>
        <dbReference type="SAM" id="MobiDB-lite"/>
    </source>
</evidence>
<evidence type="ECO:0000313" key="3">
    <source>
        <dbReference type="Proteomes" id="UP000318212"/>
    </source>
</evidence>
<sequence>MPARSDQGQEAQLAQVALDHHVDARRPQHQQRQCQQEPRHHRRVMKKRHRHAIPGQGALERAQEHERPHCDQQAGQGHPWREQAPPTQQAQRMEQAEHRSAPHQGIAIALH</sequence>
<evidence type="ECO:0000313" key="2">
    <source>
        <dbReference type="EMBL" id="TQD50623.1"/>
    </source>
</evidence>
<feature type="region of interest" description="Disordered" evidence="1">
    <location>
        <begin position="19"/>
        <end position="111"/>
    </location>
</feature>
<feature type="compositionally biased region" description="Basic residues" evidence="1">
    <location>
        <begin position="39"/>
        <end position="52"/>
    </location>
</feature>
<gene>
    <name evidence="2" type="ORF">FKV25_03690</name>
</gene>
<comment type="caution">
    <text evidence="2">The sequence shown here is derived from an EMBL/GenBank/DDBJ whole genome shotgun (WGS) entry which is preliminary data.</text>
</comment>
<feature type="compositionally biased region" description="Basic and acidic residues" evidence="1">
    <location>
        <begin position="61"/>
        <end position="70"/>
    </location>
</feature>